<dbReference type="InParanoid" id="A0A067MBE0"/>
<organism evidence="1 2">
    <name type="scientific">Botryobasidium botryosum (strain FD-172 SS1)</name>
    <dbReference type="NCBI Taxonomy" id="930990"/>
    <lineage>
        <taxon>Eukaryota</taxon>
        <taxon>Fungi</taxon>
        <taxon>Dikarya</taxon>
        <taxon>Basidiomycota</taxon>
        <taxon>Agaricomycotina</taxon>
        <taxon>Agaricomycetes</taxon>
        <taxon>Cantharellales</taxon>
        <taxon>Botryobasidiaceae</taxon>
        <taxon>Botryobasidium</taxon>
    </lineage>
</organism>
<sequence>MSPLEMYDLLGGYLPDNLWETGWIVLTLCPRNSAKFDLAKMMGETMDFVAGSGGVCGVRDKQKWHCLNCVKGLFRTRFKERWSLKKLSDGAPDLEKCWYAYYAPNTHFGRQIPTHWAHRDGYNCLRQSYSLPHAERFNHLCAPPKSQGDASSRTT</sequence>
<dbReference type="Proteomes" id="UP000027195">
    <property type="component" value="Unassembled WGS sequence"/>
</dbReference>
<dbReference type="AlphaFoldDB" id="A0A067MBE0"/>
<accession>A0A067MBE0</accession>
<dbReference type="HOGENOM" id="CLU_1695196_0_0_1"/>
<dbReference type="OrthoDB" id="2745518at2759"/>
<keyword evidence="2" id="KW-1185">Reference proteome</keyword>
<gene>
    <name evidence="1" type="ORF">BOTBODRAFT_403640</name>
</gene>
<evidence type="ECO:0000313" key="1">
    <source>
        <dbReference type="EMBL" id="KDQ12854.1"/>
    </source>
</evidence>
<reference evidence="2" key="1">
    <citation type="journal article" date="2014" name="Proc. Natl. Acad. Sci. U.S.A.">
        <title>Extensive sampling of basidiomycete genomes demonstrates inadequacy of the white-rot/brown-rot paradigm for wood decay fungi.</title>
        <authorList>
            <person name="Riley R."/>
            <person name="Salamov A.A."/>
            <person name="Brown D.W."/>
            <person name="Nagy L.G."/>
            <person name="Floudas D."/>
            <person name="Held B.W."/>
            <person name="Levasseur A."/>
            <person name="Lombard V."/>
            <person name="Morin E."/>
            <person name="Otillar R."/>
            <person name="Lindquist E.A."/>
            <person name="Sun H."/>
            <person name="LaButti K.M."/>
            <person name="Schmutz J."/>
            <person name="Jabbour D."/>
            <person name="Luo H."/>
            <person name="Baker S.E."/>
            <person name="Pisabarro A.G."/>
            <person name="Walton J.D."/>
            <person name="Blanchette R.A."/>
            <person name="Henrissat B."/>
            <person name="Martin F."/>
            <person name="Cullen D."/>
            <person name="Hibbett D.S."/>
            <person name="Grigoriev I.V."/>
        </authorList>
    </citation>
    <scope>NUCLEOTIDE SEQUENCE [LARGE SCALE GENOMIC DNA]</scope>
    <source>
        <strain evidence="2">FD-172 SS1</strain>
    </source>
</reference>
<proteinExistence type="predicted"/>
<dbReference type="EMBL" id="KL198047">
    <property type="protein sequence ID" value="KDQ12854.1"/>
    <property type="molecule type" value="Genomic_DNA"/>
</dbReference>
<protein>
    <submittedName>
        <fullName evidence="1">Uncharacterized protein</fullName>
    </submittedName>
</protein>
<evidence type="ECO:0000313" key="2">
    <source>
        <dbReference type="Proteomes" id="UP000027195"/>
    </source>
</evidence>
<name>A0A067MBE0_BOTB1</name>